<sequence length="207" mass="24397">MEFHQFVKQDLLIYSWITKNFHPIKKELKKRHQFILDSSQMLIIESGLVIQERMTSQYNGCRIVGEQEIIYTTQGSLTIYGLEDTTYSLVPVHEVFAKLEDQKLLSNFFLQIAEDLEKDLEWEIQLSAGNAKERVDMVLKMLIDKYQLNYHTNPEFPRWLKIYVLAKLAKCSVSTVSSILKVRNSNRVLNRKSTPWLLLEDYQTLYN</sequence>
<evidence type="ECO:0000313" key="3">
    <source>
        <dbReference type="Proteomes" id="UP000561617"/>
    </source>
</evidence>
<dbReference type="RefSeq" id="WP_185347838.1">
    <property type="nucleotide sequence ID" value="NZ_JAASTW010000001.1"/>
</dbReference>
<dbReference type="Gene3D" id="2.60.120.10">
    <property type="entry name" value="Jelly Rolls"/>
    <property type="match status" value="1"/>
</dbReference>
<dbReference type="Proteomes" id="UP000561617">
    <property type="component" value="Unassembled WGS sequence"/>
</dbReference>
<proteinExistence type="predicted"/>
<dbReference type="EMBL" id="JAASUB010000007">
    <property type="protein sequence ID" value="MBC1509747.1"/>
    <property type="molecule type" value="Genomic_DNA"/>
</dbReference>
<name>A0A7X1C7N8_9LIST</name>
<keyword evidence="4" id="KW-1185">Reference proteome</keyword>
<reference evidence="3 4" key="1">
    <citation type="submission" date="2020-03" db="EMBL/GenBank/DDBJ databases">
        <title>Soil Listeria distribution.</title>
        <authorList>
            <person name="Liao J."/>
            <person name="Wiedmann M."/>
        </authorList>
    </citation>
    <scope>NUCLEOTIDE SEQUENCE [LARGE SCALE GENOMIC DNA]</scope>
    <source>
        <strain evidence="2 4">FSL L7-1515</strain>
        <strain evidence="1 3">FSL L7-1554</strain>
    </source>
</reference>
<dbReference type="InterPro" id="IPR014710">
    <property type="entry name" value="RmlC-like_jellyroll"/>
</dbReference>
<evidence type="ECO:0000313" key="1">
    <source>
        <dbReference type="EMBL" id="MBC1487428.1"/>
    </source>
</evidence>
<gene>
    <name evidence="1" type="ORF">HCJ38_00070</name>
    <name evidence="2" type="ORF">HCJ59_07570</name>
</gene>
<organism evidence="1 3">
    <name type="scientific">Listeria immobilis</name>
    <dbReference type="NCBI Taxonomy" id="2713502"/>
    <lineage>
        <taxon>Bacteria</taxon>
        <taxon>Bacillati</taxon>
        <taxon>Bacillota</taxon>
        <taxon>Bacilli</taxon>
        <taxon>Bacillales</taxon>
        <taxon>Listeriaceae</taxon>
        <taxon>Listeria</taxon>
    </lineage>
</organism>
<accession>A0A7X1C7N8</accession>
<dbReference type="Proteomes" id="UP000587800">
    <property type="component" value="Unassembled WGS sequence"/>
</dbReference>
<dbReference type="EMBL" id="JAASTW010000001">
    <property type="protein sequence ID" value="MBC1487428.1"/>
    <property type="molecule type" value="Genomic_DNA"/>
</dbReference>
<dbReference type="AlphaFoldDB" id="A0A7X1C7N8"/>
<evidence type="ECO:0000313" key="4">
    <source>
        <dbReference type="Proteomes" id="UP000587800"/>
    </source>
</evidence>
<protein>
    <submittedName>
        <fullName evidence="1">Crp/Fnr family transcriptional regulator</fullName>
    </submittedName>
</protein>
<comment type="caution">
    <text evidence="1">The sequence shown here is derived from an EMBL/GenBank/DDBJ whole genome shotgun (WGS) entry which is preliminary data.</text>
</comment>
<evidence type="ECO:0000313" key="2">
    <source>
        <dbReference type="EMBL" id="MBC1509747.1"/>
    </source>
</evidence>